<feature type="compositionally biased region" description="Basic and acidic residues" evidence="1">
    <location>
        <begin position="296"/>
        <end position="314"/>
    </location>
</feature>
<keyword evidence="3" id="KW-1185">Reference proteome</keyword>
<accession>A0ABQ9HKU7</accession>
<evidence type="ECO:0000313" key="2">
    <source>
        <dbReference type="EMBL" id="KAJ8884558.1"/>
    </source>
</evidence>
<comment type="caution">
    <text evidence="2">The sequence shown here is derived from an EMBL/GenBank/DDBJ whole genome shotgun (WGS) entry which is preliminary data.</text>
</comment>
<reference evidence="2 3" key="1">
    <citation type="submission" date="2023-02" db="EMBL/GenBank/DDBJ databases">
        <title>LHISI_Scaffold_Assembly.</title>
        <authorList>
            <person name="Stuart O.P."/>
            <person name="Cleave R."/>
            <person name="Magrath M.J.L."/>
            <person name="Mikheyev A.S."/>
        </authorList>
    </citation>
    <scope>NUCLEOTIDE SEQUENCE [LARGE SCALE GENOMIC DNA]</scope>
    <source>
        <strain evidence="2">Daus_M_001</strain>
        <tissue evidence="2">Leg muscle</tissue>
    </source>
</reference>
<protein>
    <submittedName>
        <fullName evidence="2">Uncharacterized protein</fullName>
    </submittedName>
</protein>
<gene>
    <name evidence="2" type="ORF">PR048_016415</name>
</gene>
<sequence>MLHSAHGDYNFKKELITPDDILAQSPAGSPDFRKWESCRTMPLVGGFSRGSPVSPVPSFRRRSIFTSIKLISSEDLAVKSRPNLLTHSSLLLFYALPSPDINFEEDSAKYLTICKIVKKIFLTAGSPISSRIPESTNELLYSRDHSAADRRRSSTPGHPRAVTTARTAVSYVLIFAGKIAGPVNIALRQTNGCDKHEVLACSLAGIARNCALPSGPWRHQETSVLLGVNSTTNMTADGCSSAAYLSSLELKTAYLAEKEGIGLEHVEPSAELTAELGVDQSQHRISSAIAVPIAEQKSRSEPISNREGKSIEKGRRAKSSGTTTPQLRSQIHVILGPCWRTATKQFKAKINDCRGKHKAKHVTRKMSHTINIPFAKKQDVTIQIILMKKKDIDVPEVVTENLEHVLITYRFGISHCYARQQKMGRKAATEMGIMWGWLKYDDVGACGGTIRQPEDRGGGTCLELCTPAPFPTSQDAFWLAGALSRLCNPLHPSLEHIFVHHFGNSPPAKYRLKTQKLDSSKKSGFPHSRDDAGIAGNFIRRRTPHLIVKLLSRRTQSLNAQKYNEIEVMHKRWHSLQNREQLVPPLTSRVSTALPSTSRGIGEPPPASSVYSAAFNIGMNWSTASGVESIYSTASGVAYGVERGSSKFSITIKSGGGGCIEWVQGISSLGRRHILDYGVGGEDRGGGAGRNVILLSRVPVIALATSLPYIHPFPNIPHLSIATQLQGCMSCRPKLQYDSQRAFACEIAKSHGSNLSTSIPIAEVARHGEQFWYVLTLGALALYLGVVCCGRVRKTASSSIDGYATGAAKSCRDYRQMQIHVMLAVEQEVCVVVADGRHWRCGADSCGVVSEAGRLGMRFKPRSDGLSDIPLHKMTARLRALVGDRIPQRVVSCQGSLWYEARSSLNAQLHHGRP</sequence>
<dbReference type="EMBL" id="JARBHB010000005">
    <property type="protein sequence ID" value="KAJ8884558.1"/>
    <property type="molecule type" value="Genomic_DNA"/>
</dbReference>
<dbReference type="Proteomes" id="UP001159363">
    <property type="component" value="Chromosome 4"/>
</dbReference>
<evidence type="ECO:0000256" key="1">
    <source>
        <dbReference type="SAM" id="MobiDB-lite"/>
    </source>
</evidence>
<evidence type="ECO:0000313" key="3">
    <source>
        <dbReference type="Proteomes" id="UP001159363"/>
    </source>
</evidence>
<proteinExistence type="predicted"/>
<organism evidence="2 3">
    <name type="scientific">Dryococelus australis</name>
    <dbReference type="NCBI Taxonomy" id="614101"/>
    <lineage>
        <taxon>Eukaryota</taxon>
        <taxon>Metazoa</taxon>
        <taxon>Ecdysozoa</taxon>
        <taxon>Arthropoda</taxon>
        <taxon>Hexapoda</taxon>
        <taxon>Insecta</taxon>
        <taxon>Pterygota</taxon>
        <taxon>Neoptera</taxon>
        <taxon>Polyneoptera</taxon>
        <taxon>Phasmatodea</taxon>
        <taxon>Verophasmatodea</taxon>
        <taxon>Anareolatae</taxon>
        <taxon>Phasmatidae</taxon>
        <taxon>Eurycanthinae</taxon>
        <taxon>Dryococelus</taxon>
    </lineage>
</organism>
<name>A0ABQ9HKU7_9NEOP</name>
<feature type="region of interest" description="Disordered" evidence="1">
    <location>
        <begin position="296"/>
        <end position="326"/>
    </location>
</feature>